<proteinExistence type="predicted"/>
<reference evidence="1 2" key="1">
    <citation type="submission" date="2019-01" db="EMBL/GenBank/DDBJ databases">
        <title>Insights into ecological role of a new deltaproteobacterial order Candidatus Sinidesulfobacterales (Sva0485) by metagenomics and metatranscriptomics.</title>
        <authorList>
            <person name="Tan S."/>
            <person name="Liu J."/>
            <person name="Fang Y."/>
            <person name="Hedlund B."/>
            <person name="Lian Z.-H."/>
            <person name="Huang L.-Y."/>
            <person name="Li J.-T."/>
            <person name="Huang L.-N."/>
            <person name="Li W.-J."/>
            <person name="Jiang H.-C."/>
            <person name="Dong H.-L."/>
            <person name="Shu W.-S."/>
        </authorList>
    </citation>
    <scope>NUCLEOTIDE SEQUENCE [LARGE SCALE GENOMIC DNA]</scope>
    <source>
        <strain evidence="1">AP4</strain>
    </source>
</reference>
<dbReference type="AlphaFoldDB" id="A0A520XH47"/>
<accession>A0A520XH47</accession>
<sequence length="353" mass="40397">MYKNYRIYINAKREGPAKETADKKKAAVNISDLKKYDFYEKLKNDAENEINLLRELKIKPLKTSRIINYGRKQNISVSLPEFLHIYDPEDLFENFYSKNPLKKLNEGLFITSSRYEGTNIFKPDSSLINELYLYCKDKGGNQKFSSLCLGIHESADNEFMEKLSDKFTEDIFILTTKPYSLLKSAYAYKNKQKQLNLKFPQISALDPFAKNSKYGFALRNSLAFHLSQEMAVLYLSHNSSLASLIKKFKGAGKKVKIFLGKENYKKNITITATANANTQKDAAAYGTDVPEEYEVISKFIINSLTKENITIDNLLKLSNIRLKANENEIIRALSILEINSEIERLPGGIIKKI</sequence>
<evidence type="ECO:0000313" key="1">
    <source>
        <dbReference type="EMBL" id="RZV40518.1"/>
    </source>
</evidence>
<organism evidence="1 2">
    <name type="scientific">Candidatus Acidulodesulfobacterium acidiphilum</name>
    <dbReference type="NCBI Taxonomy" id="2597224"/>
    <lineage>
        <taxon>Bacteria</taxon>
        <taxon>Deltaproteobacteria</taxon>
        <taxon>Candidatus Acidulodesulfobacterales</taxon>
        <taxon>Candidatus Acidulodesulfobacterium</taxon>
    </lineage>
</organism>
<evidence type="ECO:0000313" key="2">
    <source>
        <dbReference type="Proteomes" id="UP000322454"/>
    </source>
</evidence>
<dbReference type="EMBL" id="SHMQ01000001">
    <property type="protein sequence ID" value="RZV40518.1"/>
    <property type="molecule type" value="Genomic_DNA"/>
</dbReference>
<dbReference type="Proteomes" id="UP000322454">
    <property type="component" value="Unassembled WGS sequence"/>
</dbReference>
<comment type="caution">
    <text evidence="1">The sequence shown here is derived from an EMBL/GenBank/DDBJ whole genome shotgun (WGS) entry which is preliminary data.</text>
</comment>
<name>A0A520XH47_9DELT</name>
<gene>
    <name evidence="1" type="ORF">EVJ48_00940</name>
</gene>
<protein>
    <submittedName>
        <fullName evidence="1">Uncharacterized protein</fullName>
    </submittedName>
</protein>